<dbReference type="RefSeq" id="WP_246004460.1">
    <property type="nucleotide sequence ID" value="NZ_RJUK01000003.1"/>
</dbReference>
<evidence type="ECO:0000256" key="11">
    <source>
        <dbReference type="SAM" id="SignalP"/>
    </source>
</evidence>
<proteinExistence type="inferred from homology"/>
<dbReference type="Proteomes" id="UP000273643">
    <property type="component" value="Unassembled WGS sequence"/>
</dbReference>
<reference evidence="12 13" key="1">
    <citation type="submission" date="2018-11" db="EMBL/GenBank/DDBJ databases">
        <title>Genomic Encyclopedia of Type Strains, Phase IV (KMG-IV): sequencing the most valuable type-strain genomes for metagenomic binning, comparative biology and taxonomic classification.</title>
        <authorList>
            <person name="Goeker M."/>
        </authorList>
    </citation>
    <scope>NUCLEOTIDE SEQUENCE [LARGE SCALE GENOMIC DNA]</scope>
    <source>
        <strain evidence="12 13">DSM 16974</strain>
    </source>
</reference>
<keyword evidence="8" id="KW-1133">Transmembrane helix</keyword>
<keyword evidence="9 10" id="KW-0472">Membrane</keyword>
<dbReference type="PANTHER" id="PTHR35091">
    <property type="entry name" value="FLAGELLAR PROTEIN FLIL"/>
    <property type="match status" value="1"/>
</dbReference>
<protein>
    <recommendedName>
        <fullName evidence="10">Flagellar protein FliL</fullName>
    </recommendedName>
</protein>
<evidence type="ECO:0000256" key="7">
    <source>
        <dbReference type="ARBA" id="ARBA00022779"/>
    </source>
</evidence>
<keyword evidence="6" id="KW-0812">Transmembrane</keyword>
<dbReference type="GO" id="GO:0071978">
    <property type="term" value="P:bacterial-type flagellum-dependent swarming motility"/>
    <property type="evidence" value="ECO:0007669"/>
    <property type="project" value="TreeGrafter"/>
</dbReference>
<keyword evidence="11" id="KW-0732">Signal</keyword>
<name>A0A3N1NU34_9GAMM</name>
<evidence type="ECO:0000256" key="5">
    <source>
        <dbReference type="ARBA" id="ARBA00022500"/>
    </source>
</evidence>
<evidence type="ECO:0000256" key="6">
    <source>
        <dbReference type="ARBA" id="ARBA00022692"/>
    </source>
</evidence>
<comment type="caution">
    <text evidence="12">The sequence shown here is derived from an EMBL/GenBank/DDBJ whole genome shotgun (WGS) entry which is preliminary data.</text>
</comment>
<dbReference type="Pfam" id="PF03748">
    <property type="entry name" value="FliL"/>
    <property type="match status" value="1"/>
</dbReference>
<dbReference type="GO" id="GO:0005886">
    <property type="term" value="C:plasma membrane"/>
    <property type="evidence" value="ECO:0007669"/>
    <property type="project" value="UniProtKB-SubCell"/>
</dbReference>
<evidence type="ECO:0000256" key="1">
    <source>
        <dbReference type="ARBA" id="ARBA00002254"/>
    </source>
</evidence>
<evidence type="ECO:0000256" key="3">
    <source>
        <dbReference type="ARBA" id="ARBA00008281"/>
    </source>
</evidence>
<evidence type="ECO:0000256" key="4">
    <source>
        <dbReference type="ARBA" id="ARBA00022475"/>
    </source>
</evidence>
<keyword evidence="13" id="KW-1185">Reference proteome</keyword>
<keyword evidence="12" id="KW-0966">Cell projection</keyword>
<dbReference type="GO" id="GO:0006935">
    <property type="term" value="P:chemotaxis"/>
    <property type="evidence" value="ECO:0007669"/>
    <property type="project" value="UniProtKB-KW"/>
</dbReference>
<dbReference type="EMBL" id="RJUK01000003">
    <property type="protein sequence ID" value="ROQ18010.1"/>
    <property type="molecule type" value="Genomic_DNA"/>
</dbReference>
<keyword evidence="5 10" id="KW-0145">Chemotaxis</keyword>
<keyword evidence="12" id="KW-0282">Flagellum</keyword>
<evidence type="ECO:0000313" key="12">
    <source>
        <dbReference type="EMBL" id="ROQ18010.1"/>
    </source>
</evidence>
<keyword evidence="10" id="KW-0997">Cell inner membrane</keyword>
<comment type="function">
    <text evidence="1 10">Controls the rotational direction of flagella during chemotaxis.</text>
</comment>
<evidence type="ECO:0000256" key="9">
    <source>
        <dbReference type="ARBA" id="ARBA00023136"/>
    </source>
</evidence>
<feature type="signal peptide" evidence="11">
    <location>
        <begin position="1"/>
        <end position="33"/>
    </location>
</feature>
<evidence type="ECO:0000256" key="8">
    <source>
        <dbReference type="ARBA" id="ARBA00022989"/>
    </source>
</evidence>
<accession>A0A3N1NU34</accession>
<sequence>MSIFKYASNRPSTGFFLSLALSVGLLLSWSASAQEDELEDGQLYVPLSEPLVVNYGGPGRLKYLRAEVSLRLDKSRDASVIRHHMPLIRHHLVMLFSRQGEEEINTQSGREQLRQTALAETNALLAQEEGREDVVRDLLFRNFVVQR</sequence>
<gene>
    <name evidence="12" type="ORF">EDC38_2982</name>
</gene>
<dbReference type="GO" id="GO:0009425">
    <property type="term" value="C:bacterial-type flagellum basal body"/>
    <property type="evidence" value="ECO:0007669"/>
    <property type="project" value="InterPro"/>
</dbReference>
<keyword evidence="12" id="KW-0969">Cilium</keyword>
<evidence type="ECO:0000313" key="13">
    <source>
        <dbReference type="Proteomes" id="UP000273643"/>
    </source>
</evidence>
<dbReference type="AlphaFoldDB" id="A0A3N1NU34"/>
<feature type="chain" id="PRO_5017977964" description="Flagellar protein FliL" evidence="11">
    <location>
        <begin position="34"/>
        <end position="147"/>
    </location>
</feature>
<evidence type="ECO:0000256" key="10">
    <source>
        <dbReference type="RuleBase" id="RU364125"/>
    </source>
</evidence>
<keyword evidence="7 10" id="KW-0283">Flagellar rotation</keyword>
<dbReference type="InterPro" id="IPR005503">
    <property type="entry name" value="FliL"/>
</dbReference>
<keyword evidence="4" id="KW-1003">Cell membrane</keyword>
<comment type="subcellular location">
    <subcellularLocation>
        <location evidence="10">Cell inner membrane</location>
    </subcellularLocation>
    <subcellularLocation>
        <location evidence="2">Cell membrane</location>
        <topology evidence="2">Single-pass membrane protein</topology>
    </subcellularLocation>
</comment>
<organism evidence="12 13">
    <name type="scientific">Marinimicrobium koreense</name>
    <dbReference type="NCBI Taxonomy" id="306545"/>
    <lineage>
        <taxon>Bacteria</taxon>
        <taxon>Pseudomonadati</taxon>
        <taxon>Pseudomonadota</taxon>
        <taxon>Gammaproteobacteria</taxon>
        <taxon>Cellvibrionales</taxon>
        <taxon>Cellvibrionaceae</taxon>
        <taxon>Marinimicrobium</taxon>
    </lineage>
</organism>
<evidence type="ECO:0000256" key="2">
    <source>
        <dbReference type="ARBA" id="ARBA00004162"/>
    </source>
</evidence>
<dbReference type="PANTHER" id="PTHR35091:SF2">
    <property type="entry name" value="FLAGELLAR PROTEIN FLIL"/>
    <property type="match status" value="1"/>
</dbReference>
<comment type="similarity">
    <text evidence="3 10">Belongs to the FliL family.</text>
</comment>